<evidence type="ECO:0000256" key="1">
    <source>
        <dbReference type="ARBA" id="ARBA00023172"/>
    </source>
</evidence>
<keyword evidence="3" id="KW-0496">Mitochondrion</keyword>
<dbReference type="GeneID" id="802094"/>
<proteinExistence type="predicted"/>
<dbReference type="InterPro" id="IPR002104">
    <property type="entry name" value="Integrase_catalytic"/>
</dbReference>
<feature type="domain" description="Tyr recombinase" evidence="2">
    <location>
        <begin position="110"/>
        <end position="297"/>
    </location>
</feature>
<dbReference type="GO" id="GO:0015074">
    <property type="term" value="P:DNA integration"/>
    <property type="evidence" value="ECO:0007669"/>
    <property type="project" value="InterPro"/>
</dbReference>
<dbReference type="PROSITE" id="PS51898">
    <property type="entry name" value="TYR_RECOMBINASE"/>
    <property type="match status" value="1"/>
</dbReference>
<dbReference type="PIR" id="T11912">
    <property type="entry name" value="T11912"/>
</dbReference>
<dbReference type="GO" id="GO:0006310">
    <property type="term" value="P:DNA recombination"/>
    <property type="evidence" value="ECO:0007669"/>
    <property type="project" value="UniProtKB-KW"/>
</dbReference>
<dbReference type="Pfam" id="PF00589">
    <property type="entry name" value="Phage_integrase"/>
    <property type="match status" value="1"/>
</dbReference>
<reference evidence="3" key="1">
    <citation type="journal article" date="1994" name="J. Mol. Biol.">
        <title>Complete sequence of the mitochondrial DNA of the chlorophyte alga Prototheca wickerhamii. Gene content and genome organization.</title>
        <authorList>
            <person name="Wolff G."/>
            <person name="Plante I."/>
            <person name="Lang B.F."/>
            <person name="Kueck U."/>
            <person name="Burger G."/>
        </authorList>
    </citation>
    <scope>NUCLEOTIDE SEQUENCE</scope>
    <source>
        <strain evidence="3">263-11</strain>
    </source>
</reference>
<dbReference type="Gene3D" id="1.10.443.10">
    <property type="entry name" value="Intergrase catalytic core"/>
    <property type="match status" value="1"/>
</dbReference>
<protein>
    <recommendedName>
        <fullName evidence="2">Tyr recombinase domain-containing protein</fullName>
    </recommendedName>
</protein>
<dbReference type="AlphaFoldDB" id="Q35688"/>
<sequence length="304" mass="35534">MSSMKKQEVISEFEEQISLVPIPHKINMFLDSNKQSLSEEDILKLKKEALNAYLKEENPYNIISKTGENTKEIKEQLNKQEHKIDLIGKAVFKVLQKLENKQKVKRSTLPLRQPASNSIYFHLMSQKPEFREKKLQYSRFRVAITLLWSTGLRVNETKYIKYSDIQTIISENTLQVYQPKINKYRIIHFSGEAVKQFILIKKDIDIVFKNNETLAGTISVSSWIHFINKRLISKTEVFGVNIKSHSFRVNFVTSLLKHAPIQIVSNLVGHSNITTTVKYDRYDRYHPNKNKTIELLEKAFTDME</sequence>
<accession>Q35688</accession>
<evidence type="ECO:0000259" key="2">
    <source>
        <dbReference type="PROSITE" id="PS51898"/>
    </source>
</evidence>
<dbReference type="CDD" id="cd00397">
    <property type="entry name" value="DNA_BRE_C"/>
    <property type="match status" value="1"/>
</dbReference>
<dbReference type="SUPFAM" id="SSF56349">
    <property type="entry name" value="DNA breaking-rejoining enzymes"/>
    <property type="match status" value="1"/>
</dbReference>
<geneLocation type="mitochondrion" evidence="3"/>
<keyword evidence="1" id="KW-0233">DNA recombination</keyword>
<dbReference type="InterPro" id="IPR013762">
    <property type="entry name" value="Integrase-like_cat_sf"/>
</dbReference>
<name>Q35688_PROWI</name>
<dbReference type="RefSeq" id="NP_042243.1">
    <property type="nucleotide sequence ID" value="NC_001613.1"/>
</dbReference>
<organism evidence="3">
    <name type="scientific">Prototheca wickerhamii</name>
    <dbReference type="NCBI Taxonomy" id="3111"/>
    <lineage>
        <taxon>Eukaryota</taxon>
        <taxon>Viridiplantae</taxon>
        <taxon>Chlorophyta</taxon>
        <taxon>core chlorophytes</taxon>
        <taxon>Trebouxiophyceae</taxon>
        <taxon>Chlorellales</taxon>
        <taxon>Chlorellaceae</taxon>
        <taxon>Prototheca</taxon>
    </lineage>
</organism>
<dbReference type="GO" id="GO:0003677">
    <property type="term" value="F:DNA binding"/>
    <property type="evidence" value="ECO:0007669"/>
    <property type="project" value="InterPro"/>
</dbReference>
<dbReference type="InterPro" id="IPR011010">
    <property type="entry name" value="DNA_brk_join_enz"/>
</dbReference>
<gene>
    <name evidence="3" type="primary">orf304 = ymf42</name>
</gene>
<evidence type="ECO:0000313" key="3">
    <source>
        <dbReference type="EMBL" id="AAD12631.1"/>
    </source>
</evidence>
<dbReference type="EMBL" id="U02970">
    <property type="protein sequence ID" value="AAD12631.1"/>
    <property type="molecule type" value="Genomic_DNA"/>
</dbReference>